<name>A0A6D1A664_ECOLX</name>
<accession>A0A6D1A664</accession>
<organism evidence="1">
    <name type="scientific">Escherichia coli</name>
    <dbReference type="NCBI Taxonomy" id="562"/>
    <lineage>
        <taxon>Bacteria</taxon>
        <taxon>Pseudomonadati</taxon>
        <taxon>Pseudomonadota</taxon>
        <taxon>Gammaproteobacteria</taxon>
        <taxon>Enterobacterales</taxon>
        <taxon>Enterobacteriaceae</taxon>
        <taxon>Escherichia</taxon>
    </lineage>
</organism>
<comment type="caution">
    <text evidence="1">The sequence shown here is derived from an EMBL/GenBank/DDBJ whole genome shotgun (WGS) entry which is preliminary data.</text>
</comment>
<evidence type="ECO:0000313" key="1">
    <source>
        <dbReference type="EMBL" id="NEU02819.1"/>
    </source>
</evidence>
<reference evidence="1" key="1">
    <citation type="submission" date="2020-02" db="EMBL/GenBank/DDBJ databases">
        <title>Investigating the Use of Bacteriophages as New Decolonization Strategy for Intestinal Carriage of CTX-M-15-producing ST131 Escherichia coli: an In Vitro Continuous Culture System Model.</title>
        <authorList>
            <person name="Bernasconi O.J."/>
            <person name="Campos-Madueno E.I."/>
            <person name="Dona V."/>
            <person name="Perreten V."/>
            <person name="Carattoli A."/>
            <person name="Endimiani A."/>
        </authorList>
    </citation>
    <scope>NUCLEOTIDE SEQUENCE</scope>
    <source>
        <strain evidence="1">4901.28</strain>
    </source>
</reference>
<keyword evidence="1" id="KW-0378">Hydrolase</keyword>
<sequence length="109" mass="13448">IGLEYYYYSNIENKSNNRITYRLKDEFKNEQFKVAYIDKEVVKTKIKNPSYYENIIKTIDFRHIYRELKKYQEYYKTNGYINYGTERFGSKTYANLKIFNSIELELRKE</sequence>
<gene>
    <name evidence="1" type="ORF">G3563_27795</name>
</gene>
<dbReference type="AlphaFoldDB" id="A0A6D1A664"/>
<protein>
    <submittedName>
        <fullName evidence="1">Type III restriction endonuclease subunit R</fullName>
    </submittedName>
</protein>
<keyword evidence="1" id="KW-0255">Endonuclease</keyword>
<dbReference type="EMBL" id="JAAHTE010000399">
    <property type="protein sequence ID" value="NEU02819.1"/>
    <property type="molecule type" value="Genomic_DNA"/>
</dbReference>
<dbReference type="GO" id="GO:0004519">
    <property type="term" value="F:endonuclease activity"/>
    <property type="evidence" value="ECO:0007669"/>
    <property type="project" value="UniProtKB-KW"/>
</dbReference>
<proteinExistence type="predicted"/>
<feature type="non-terminal residue" evidence="1">
    <location>
        <position position="1"/>
    </location>
</feature>
<feature type="non-terminal residue" evidence="1">
    <location>
        <position position="109"/>
    </location>
</feature>
<keyword evidence="1" id="KW-0540">Nuclease</keyword>